<gene>
    <name evidence="2" type="ORF">DF3PB_1350009</name>
</gene>
<dbReference type="AlphaFoldDB" id="A0A380TA29"/>
<dbReference type="Gene3D" id="3.30.2010.10">
    <property type="entry name" value="Metalloproteases ('zincins'), catalytic domain"/>
    <property type="match status" value="1"/>
</dbReference>
<evidence type="ECO:0000313" key="2">
    <source>
        <dbReference type="EMBL" id="SUS04611.1"/>
    </source>
</evidence>
<name>A0A380TA29_9ZZZZ</name>
<dbReference type="PANTHER" id="PTHR30399:SF1">
    <property type="entry name" value="UTP PYROPHOSPHATASE"/>
    <property type="match status" value="1"/>
</dbReference>
<proteinExistence type="predicted"/>
<feature type="domain" description="YgjP-like metallopeptidase" evidence="1">
    <location>
        <begin position="38"/>
        <end position="233"/>
    </location>
</feature>
<reference evidence="2" key="1">
    <citation type="submission" date="2018-07" db="EMBL/GenBank/DDBJ databases">
        <authorList>
            <person name="Quirk P.G."/>
            <person name="Krulwich T.A."/>
        </authorList>
    </citation>
    <scope>NUCLEOTIDE SEQUENCE</scope>
</reference>
<dbReference type="InterPro" id="IPR053136">
    <property type="entry name" value="UTP_pyrophosphatase-like"/>
</dbReference>
<dbReference type="EMBL" id="UIDG01000041">
    <property type="protein sequence ID" value="SUS04611.1"/>
    <property type="molecule type" value="Genomic_DNA"/>
</dbReference>
<accession>A0A380TA29</accession>
<organism evidence="2">
    <name type="scientific">metagenome</name>
    <dbReference type="NCBI Taxonomy" id="256318"/>
    <lineage>
        <taxon>unclassified sequences</taxon>
        <taxon>metagenomes</taxon>
    </lineage>
</organism>
<dbReference type="CDD" id="cd07344">
    <property type="entry name" value="M48_yhfN_like"/>
    <property type="match status" value="1"/>
</dbReference>
<dbReference type="PANTHER" id="PTHR30399">
    <property type="entry name" value="UNCHARACTERIZED PROTEIN YGJP"/>
    <property type="match status" value="1"/>
</dbReference>
<dbReference type="Pfam" id="PF01863">
    <property type="entry name" value="YgjP-like"/>
    <property type="match status" value="1"/>
</dbReference>
<sequence length="241" mass="26958">MPAGEGRGGVRERTIVWQRDGAPLPLTVRWHPRARRIRLRLAVHDRRIIVTLPPALGVQAALETADRHHEWVKRQLSARPARVPFADAAHVPFLGEPHRIGHRPDGPADVRLAAGVIEIGGPLADLPRRIALFFRCEARRHLSAQVACHAQSLSLAHGRISIRDGVTRWGSCGPSGNLAFSWRLVMAPWTVLDYVAAHEVAHLRERNHGERFHRLVASLIADPDTARSWLRQNGSELHRYG</sequence>
<protein>
    <recommendedName>
        <fullName evidence="1">YgjP-like metallopeptidase domain-containing protein</fullName>
    </recommendedName>
</protein>
<dbReference type="InterPro" id="IPR002725">
    <property type="entry name" value="YgjP-like_metallopeptidase"/>
</dbReference>
<evidence type="ECO:0000259" key="1">
    <source>
        <dbReference type="Pfam" id="PF01863"/>
    </source>
</evidence>